<gene>
    <name evidence="3" type="ORF">UV8b_00888</name>
    <name evidence="2" type="ORF">UVI_02042910</name>
</gene>
<dbReference type="KEGG" id="uvi:66061666"/>
<evidence type="ECO:0000313" key="5">
    <source>
        <dbReference type="Proteomes" id="UP000054053"/>
    </source>
</evidence>
<name>A0A063C3F1_USTVR</name>
<dbReference type="EMBL" id="BBTG02000025">
    <property type="protein sequence ID" value="GAO18044.1"/>
    <property type="molecule type" value="Genomic_DNA"/>
</dbReference>
<dbReference type="RefSeq" id="XP_042994320.1">
    <property type="nucleotide sequence ID" value="XM_043138386.1"/>
</dbReference>
<dbReference type="Proteomes" id="UP000027002">
    <property type="component" value="Chromosome 1"/>
</dbReference>
<dbReference type="HOGENOM" id="CLU_1653467_0_0_1"/>
<feature type="signal peptide" evidence="1">
    <location>
        <begin position="1"/>
        <end position="24"/>
    </location>
</feature>
<dbReference type="EMBL" id="CP072753">
    <property type="protein sequence ID" value="QUC16647.1"/>
    <property type="molecule type" value="Genomic_DNA"/>
</dbReference>
<sequence length="160" mass="17211">MKSIAAITALLAAAAVSAAPAADANPPVENVDIVDFVLRDTVDKDGLTKLDSVRFNLQLGNQIYACDVHGGVSFPMDTKFPVRCSAKPDYSWALIPYDGHDFKYALQIHHYRGKGVYFSGTGAMPTNCDKHYAPGAGHHECYETSVAVTFGLTPAKPHAE</sequence>
<reference evidence="2" key="1">
    <citation type="journal article" date="2016" name="Genome Announc.">
        <title>Genome Sequence of Ustilaginoidea virens IPU010, a Rice Pathogenic Fungus Causing False Smut.</title>
        <authorList>
            <person name="Kumagai T."/>
            <person name="Ishii T."/>
            <person name="Terai G."/>
            <person name="Umemura M."/>
            <person name="Machida M."/>
            <person name="Asai K."/>
        </authorList>
    </citation>
    <scope>NUCLEOTIDE SEQUENCE [LARGE SCALE GENOMIC DNA]</scope>
    <source>
        <strain evidence="2">IPU010</strain>
    </source>
</reference>
<proteinExistence type="predicted"/>
<evidence type="ECO:0008006" key="6">
    <source>
        <dbReference type="Google" id="ProtNLM"/>
    </source>
</evidence>
<evidence type="ECO:0000256" key="1">
    <source>
        <dbReference type="SAM" id="SignalP"/>
    </source>
</evidence>
<evidence type="ECO:0000313" key="2">
    <source>
        <dbReference type="EMBL" id="GAO18044.1"/>
    </source>
</evidence>
<reference evidence="3" key="3">
    <citation type="submission" date="2020-03" db="EMBL/GenBank/DDBJ databases">
        <title>A mixture of massive structural variations and highly conserved coding sequences in Ustilaginoidea virens genome.</title>
        <authorList>
            <person name="Zhang K."/>
            <person name="Zhao Z."/>
            <person name="Zhang Z."/>
            <person name="Li Y."/>
            <person name="Hsiang T."/>
            <person name="Sun W."/>
        </authorList>
    </citation>
    <scope>NUCLEOTIDE SEQUENCE</scope>
    <source>
        <strain evidence="3">UV-8b</strain>
    </source>
</reference>
<reference evidence="5" key="2">
    <citation type="journal article" date="2016" name="Genome Announc.">
        <title>Genome sequence of Ustilaginoidea virens IPU010, a rice pathogenic fungus causing false smut.</title>
        <authorList>
            <person name="Kumagai T."/>
            <person name="Ishii T."/>
            <person name="Terai G."/>
            <person name="Umemura M."/>
            <person name="Machida M."/>
            <person name="Asai K."/>
        </authorList>
    </citation>
    <scope>NUCLEOTIDE SEQUENCE [LARGE SCALE GENOMIC DNA]</scope>
    <source>
        <strain evidence="5">IPU010</strain>
    </source>
</reference>
<dbReference type="GeneID" id="66061666"/>
<dbReference type="AlphaFoldDB" id="A0A063C3F1"/>
<feature type="chain" id="PRO_5008195986" description="AA1-like domain-containing protein" evidence="1">
    <location>
        <begin position="25"/>
        <end position="160"/>
    </location>
</feature>
<keyword evidence="1" id="KW-0732">Signal</keyword>
<protein>
    <recommendedName>
        <fullName evidence="6">AA1-like domain-containing protein</fullName>
    </recommendedName>
</protein>
<accession>A0A063C3F1</accession>
<evidence type="ECO:0000313" key="4">
    <source>
        <dbReference type="Proteomes" id="UP000027002"/>
    </source>
</evidence>
<dbReference type="Proteomes" id="UP000054053">
    <property type="component" value="Unassembled WGS sequence"/>
</dbReference>
<organism evidence="2 5">
    <name type="scientific">Ustilaginoidea virens</name>
    <name type="common">Rice false smut fungus</name>
    <name type="synonym">Villosiclava virens</name>
    <dbReference type="NCBI Taxonomy" id="1159556"/>
    <lineage>
        <taxon>Eukaryota</taxon>
        <taxon>Fungi</taxon>
        <taxon>Dikarya</taxon>
        <taxon>Ascomycota</taxon>
        <taxon>Pezizomycotina</taxon>
        <taxon>Sordariomycetes</taxon>
        <taxon>Hypocreomycetidae</taxon>
        <taxon>Hypocreales</taxon>
        <taxon>Clavicipitaceae</taxon>
        <taxon>Ustilaginoidea</taxon>
    </lineage>
</organism>
<keyword evidence="4" id="KW-1185">Reference proteome</keyword>
<evidence type="ECO:0000313" key="3">
    <source>
        <dbReference type="EMBL" id="QUC16647.1"/>
    </source>
</evidence>